<dbReference type="Gene3D" id="1.20.1070.10">
    <property type="entry name" value="Rhodopsin 7-helix transmembrane proteins"/>
    <property type="match status" value="1"/>
</dbReference>
<dbReference type="PANTHER" id="PTHR24230:SF161">
    <property type="entry name" value="G-PROTEIN COUPLED RECEPTORS FAMILY 1 PROFILE DOMAIN-CONTAINING PROTEIN"/>
    <property type="match status" value="1"/>
</dbReference>
<feature type="transmembrane region" description="Helical" evidence="10">
    <location>
        <begin position="27"/>
        <end position="56"/>
    </location>
</feature>
<evidence type="ECO:0000256" key="8">
    <source>
        <dbReference type="ARBA" id="ARBA00023224"/>
    </source>
</evidence>
<evidence type="ECO:0000256" key="10">
    <source>
        <dbReference type="SAM" id="Phobius"/>
    </source>
</evidence>
<dbReference type="InterPro" id="IPR000276">
    <property type="entry name" value="GPCR_Rhodpsn"/>
</dbReference>
<comment type="subcellular location">
    <subcellularLocation>
        <location evidence="1">Cell membrane</location>
        <topology evidence="1">Multi-pass membrane protein</topology>
    </subcellularLocation>
</comment>
<evidence type="ECO:0000256" key="7">
    <source>
        <dbReference type="ARBA" id="ARBA00023170"/>
    </source>
</evidence>
<evidence type="ECO:0000259" key="11">
    <source>
        <dbReference type="PROSITE" id="PS50262"/>
    </source>
</evidence>
<dbReference type="PROSITE" id="PS00237">
    <property type="entry name" value="G_PROTEIN_RECEP_F1_1"/>
    <property type="match status" value="1"/>
</dbReference>
<dbReference type="Proteomes" id="UP001152320">
    <property type="component" value="Chromosome 8"/>
</dbReference>
<dbReference type="AlphaFoldDB" id="A0A9Q1C2V6"/>
<protein>
    <submittedName>
        <fullName evidence="12">Urotensin-2 receptor</fullName>
    </submittedName>
</protein>
<proteinExistence type="inferred from homology"/>
<keyword evidence="13" id="KW-1185">Reference proteome</keyword>
<dbReference type="PANTHER" id="PTHR24230">
    <property type="entry name" value="G-PROTEIN COUPLED RECEPTOR"/>
    <property type="match status" value="1"/>
</dbReference>
<feature type="domain" description="G-protein coupled receptors family 1 profile" evidence="11">
    <location>
        <begin position="47"/>
        <end position="300"/>
    </location>
</feature>
<organism evidence="12 13">
    <name type="scientific">Holothuria leucospilota</name>
    <name type="common">Black long sea cucumber</name>
    <name type="synonym">Mertensiothuria leucospilota</name>
    <dbReference type="NCBI Taxonomy" id="206669"/>
    <lineage>
        <taxon>Eukaryota</taxon>
        <taxon>Metazoa</taxon>
        <taxon>Echinodermata</taxon>
        <taxon>Eleutherozoa</taxon>
        <taxon>Echinozoa</taxon>
        <taxon>Holothuroidea</taxon>
        <taxon>Aspidochirotacea</taxon>
        <taxon>Aspidochirotida</taxon>
        <taxon>Holothuriidae</taxon>
        <taxon>Holothuria</taxon>
    </lineage>
</organism>
<feature type="transmembrane region" description="Helical" evidence="10">
    <location>
        <begin position="147"/>
        <end position="165"/>
    </location>
</feature>
<keyword evidence="5 9" id="KW-0297">G-protein coupled receptor</keyword>
<evidence type="ECO:0000256" key="4">
    <source>
        <dbReference type="ARBA" id="ARBA00022989"/>
    </source>
</evidence>
<feature type="transmembrane region" description="Helical" evidence="10">
    <location>
        <begin position="108"/>
        <end position="126"/>
    </location>
</feature>
<dbReference type="SUPFAM" id="SSF81321">
    <property type="entry name" value="Family A G protein-coupled receptor-like"/>
    <property type="match status" value="1"/>
</dbReference>
<dbReference type="GO" id="GO:0005886">
    <property type="term" value="C:plasma membrane"/>
    <property type="evidence" value="ECO:0007669"/>
    <property type="project" value="UniProtKB-SubCell"/>
</dbReference>
<evidence type="ECO:0000256" key="9">
    <source>
        <dbReference type="RuleBase" id="RU000688"/>
    </source>
</evidence>
<accession>A0A9Q1C2V6</accession>
<comment type="similarity">
    <text evidence="9">Belongs to the G-protein coupled receptor 1 family.</text>
</comment>
<dbReference type="EMBL" id="JAIZAY010000008">
    <property type="protein sequence ID" value="KAJ8036981.1"/>
    <property type="molecule type" value="Genomic_DNA"/>
</dbReference>
<keyword evidence="3 9" id="KW-0812">Transmembrane</keyword>
<name>A0A9Q1C2V6_HOLLE</name>
<feature type="transmembrane region" description="Helical" evidence="10">
    <location>
        <begin position="283"/>
        <end position="303"/>
    </location>
</feature>
<dbReference type="GO" id="GO:0007218">
    <property type="term" value="P:neuropeptide signaling pathway"/>
    <property type="evidence" value="ECO:0007669"/>
    <property type="project" value="TreeGrafter"/>
</dbReference>
<dbReference type="Pfam" id="PF00001">
    <property type="entry name" value="7tm_1"/>
    <property type="match status" value="1"/>
</dbReference>
<evidence type="ECO:0000256" key="3">
    <source>
        <dbReference type="ARBA" id="ARBA00022692"/>
    </source>
</evidence>
<evidence type="ECO:0000313" key="12">
    <source>
        <dbReference type="EMBL" id="KAJ8036981.1"/>
    </source>
</evidence>
<gene>
    <name evidence="12" type="ORF">HOLleu_17667</name>
</gene>
<keyword evidence="2" id="KW-1003">Cell membrane</keyword>
<evidence type="ECO:0000256" key="2">
    <source>
        <dbReference type="ARBA" id="ARBA00022475"/>
    </source>
</evidence>
<feature type="transmembrane region" description="Helical" evidence="10">
    <location>
        <begin position="68"/>
        <end position="88"/>
    </location>
</feature>
<keyword evidence="8 9" id="KW-0807">Transducer</keyword>
<sequence>MAANHTDVCMKLTEYEAEGTNDEEADILFNTSLVCGFLLVFIVGICGNTMVIYLSFSPTFSKAVNTMNTYIFHLGVADAMYVFASLFFTVTNFNRRGWVFGEVGCKVIPAIDIITMHVSVYVLGILSLERYLALVKPMVINRYRSWYYARVLCVLVWVSGISLTVPSATNMKLIRVGGEGESCEWSSGPDSHRRYIVSVFWITFAVPSLVMLLTYAMLFIHFTKVGPNQNASHVVSRSRRGVVSIVILIVGVYWICFTPFWVYQMMLVYDKCNLFDQHNTMGLITLILSYLNSCVNPFLYTLLPRKYNIWRKSKRIRGGRTVSFRLRNFD</sequence>
<dbReference type="PROSITE" id="PS50262">
    <property type="entry name" value="G_PROTEIN_RECEP_F1_2"/>
    <property type="match status" value="1"/>
</dbReference>
<evidence type="ECO:0000256" key="5">
    <source>
        <dbReference type="ARBA" id="ARBA00023040"/>
    </source>
</evidence>
<feature type="transmembrane region" description="Helical" evidence="10">
    <location>
        <begin position="195"/>
        <end position="220"/>
    </location>
</feature>
<reference evidence="12" key="1">
    <citation type="submission" date="2021-10" db="EMBL/GenBank/DDBJ databases">
        <title>Tropical sea cucumber genome reveals ecological adaptation and Cuvierian tubules defense mechanism.</title>
        <authorList>
            <person name="Chen T."/>
        </authorList>
    </citation>
    <scope>NUCLEOTIDE SEQUENCE</scope>
    <source>
        <strain evidence="12">Nanhai2018</strain>
        <tissue evidence="12">Muscle</tissue>
    </source>
</reference>
<dbReference type="InterPro" id="IPR017452">
    <property type="entry name" value="GPCR_Rhodpsn_7TM"/>
</dbReference>
<evidence type="ECO:0000313" key="13">
    <source>
        <dbReference type="Proteomes" id="UP001152320"/>
    </source>
</evidence>
<feature type="transmembrane region" description="Helical" evidence="10">
    <location>
        <begin position="241"/>
        <end position="263"/>
    </location>
</feature>
<comment type="caution">
    <text evidence="12">The sequence shown here is derived from an EMBL/GenBank/DDBJ whole genome shotgun (WGS) entry which is preliminary data.</text>
</comment>
<evidence type="ECO:0000256" key="1">
    <source>
        <dbReference type="ARBA" id="ARBA00004651"/>
    </source>
</evidence>
<keyword evidence="4 10" id="KW-1133">Transmembrane helix</keyword>
<keyword evidence="7 9" id="KW-0675">Receptor</keyword>
<dbReference type="OrthoDB" id="6076970at2759"/>
<evidence type="ECO:0000256" key="6">
    <source>
        <dbReference type="ARBA" id="ARBA00023136"/>
    </source>
</evidence>
<dbReference type="GO" id="GO:0001604">
    <property type="term" value="F:urotensin II receptor activity"/>
    <property type="evidence" value="ECO:0007669"/>
    <property type="project" value="TreeGrafter"/>
</dbReference>
<keyword evidence="6 10" id="KW-0472">Membrane</keyword>
<dbReference type="PRINTS" id="PR00237">
    <property type="entry name" value="GPCRRHODOPSN"/>
</dbReference>